<evidence type="ECO:0000259" key="2">
    <source>
        <dbReference type="Pfam" id="PF08327"/>
    </source>
</evidence>
<comment type="similarity">
    <text evidence="1">Belongs to the AHA1 family.</text>
</comment>
<reference evidence="3 4" key="1">
    <citation type="submission" date="2019-09" db="EMBL/GenBank/DDBJ databases">
        <title>Phylogeny of genus Pseudoclavibacter and closely related genus.</title>
        <authorList>
            <person name="Li Y."/>
        </authorList>
    </citation>
    <scope>NUCLEOTIDE SEQUENCE [LARGE SCALE GENOMIC DNA]</scope>
    <source>
        <strain evidence="3 4">THG-MD12</strain>
    </source>
</reference>
<keyword evidence="4" id="KW-1185">Reference proteome</keyword>
<dbReference type="OrthoDB" id="8117292at2"/>
<dbReference type="Proteomes" id="UP000490386">
    <property type="component" value="Unassembled WGS sequence"/>
</dbReference>
<dbReference type="Gene3D" id="3.30.530.20">
    <property type="match status" value="1"/>
</dbReference>
<dbReference type="AlphaFoldDB" id="A0A7J5B6H3"/>
<sequence>MCIRSLCGRPRTRSASKQAVADAATVPGCVKLARAQFPGSAPFHNNARHADHMETKPVSPAGASTESLENVTRSVARDGTSYVVTLERTFPNAPEALWTSCTTPDGLSRWFEPVDGELAQGGRYRLTASGTSGTIEHCQPHTDLRVTWEYDGDVSRVRLTLDPAGAGTRLTLHHTVADNEHWAQYGPAATGIGWDGALLALALALGDEGTDVQAAMSAFNDAEEGKRFVESAADRWCIAHLSAGADPDDAHESAARTASFYLGDE</sequence>
<proteinExistence type="inferred from homology"/>
<gene>
    <name evidence="3" type="ORF">F8O03_00650</name>
</gene>
<accession>A0A7J5B6H3</accession>
<name>A0A7J5B6H3_9MICO</name>
<protein>
    <submittedName>
        <fullName evidence="3">ATPase</fullName>
    </submittedName>
</protein>
<evidence type="ECO:0000313" key="3">
    <source>
        <dbReference type="EMBL" id="KAB1638900.1"/>
    </source>
</evidence>
<dbReference type="EMBL" id="WBJX01000001">
    <property type="protein sequence ID" value="KAB1638900.1"/>
    <property type="molecule type" value="Genomic_DNA"/>
</dbReference>
<evidence type="ECO:0000313" key="4">
    <source>
        <dbReference type="Proteomes" id="UP000490386"/>
    </source>
</evidence>
<dbReference type="SUPFAM" id="SSF55961">
    <property type="entry name" value="Bet v1-like"/>
    <property type="match status" value="1"/>
</dbReference>
<dbReference type="InterPro" id="IPR013538">
    <property type="entry name" value="ASHA1/2-like_C"/>
</dbReference>
<organism evidence="3 4">
    <name type="scientific">Pseudoclavibacter terrae</name>
    <dbReference type="NCBI Taxonomy" id="1530195"/>
    <lineage>
        <taxon>Bacteria</taxon>
        <taxon>Bacillati</taxon>
        <taxon>Actinomycetota</taxon>
        <taxon>Actinomycetes</taxon>
        <taxon>Micrococcales</taxon>
        <taxon>Microbacteriaceae</taxon>
        <taxon>Pseudoclavibacter</taxon>
    </lineage>
</organism>
<dbReference type="Pfam" id="PF08327">
    <property type="entry name" value="AHSA1"/>
    <property type="match status" value="1"/>
</dbReference>
<evidence type="ECO:0000256" key="1">
    <source>
        <dbReference type="ARBA" id="ARBA00006817"/>
    </source>
</evidence>
<feature type="domain" description="Activator of Hsp90 ATPase homologue 1/2-like C-terminal" evidence="2">
    <location>
        <begin position="94"/>
        <end position="201"/>
    </location>
</feature>
<comment type="caution">
    <text evidence="3">The sequence shown here is derived from an EMBL/GenBank/DDBJ whole genome shotgun (WGS) entry which is preliminary data.</text>
</comment>
<dbReference type="InterPro" id="IPR023393">
    <property type="entry name" value="START-like_dom_sf"/>
</dbReference>